<proteinExistence type="predicted"/>
<dbReference type="Pfam" id="PF21787">
    <property type="entry name" value="TNP-like_RNaseH_N"/>
    <property type="match status" value="1"/>
</dbReference>
<organism evidence="2 3">
    <name type="scientific">Pinctada imbricata</name>
    <name type="common">Atlantic pearl-oyster</name>
    <name type="synonym">Pinctada martensii</name>
    <dbReference type="NCBI Taxonomy" id="66713"/>
    <lineage>
        <taxon>Eukaryota</taxon>
        <taxon>Metazoa</taxon>
        <taxon>Spiralia</taxon>
        <taxon>Lophotrochozoa</taxon>
        <taxon>Mollusca</taxon>
        <taxon>Bivalvia</taxon>
        <taxon>Autobranchia</taxon>
        <taxon>Pteriomorphia</taxon>
        <taxon>Pterioida</taxon>
        <taxon>Pterioidea</taxon>
        <taxon>Pteriidae</taxon>
        <taxon>Pinctada</taxon>
    </lineage>
</organism>
<keyword evidence="3" id="KW-1185">Reference proteome</keyword>
<dbReference type="EMBL" id="VSWD01000002">
    <property type="protein sequence ID" value="KAK3107422.1"/>
    <property type="molecule type" value="Genomic_DNA"/>
</dbReference>
<sequence>MKNIGTDSIGKVVLTDLHERIKKECDLNISKKKLTQDICCLYPSTIVAYEFNKELKKKVTVYKGIYWIHNIKKSTNRNIDWTDIYALLPSYSLLLSSKVSHEIVFALKSSVTVNGAMVMKEVYIKKDLMQWGLRVRGKTIDLHRLHICSKFHLTEEKVYEIIKTVERLQVCTGIDAKDFTTTSDKILKEMCTIGEDKSYLAVRSDHCEQIVSISSKTVCKNCRLFRPMNTCDERRGHINTKTQESDHNTSCMFTDNKENNNEGKITEINCDEKNITSCEEGITESPNEILLDDNDHDDLSEILKSVFPGASENFKKLLESQHKALSAKSPSSRRWDKKIISICLSLWIRSPKAYATLQDSGMLILPSGRQLRRYKNCVPQETGIHDKILTWMREAALDAKVPPHGFCGGLHHDETKVQRDLILNMNDGKPVLIGWIDMGEESFNLKVLKDNEVKPELANEVLQVSFVGFTGFRFPICHFPTAGVKASDLHIIIWNCISKLWDYGFEVDYIMQDGGEENRTFMKMHFPDDPIKCNYGSPNIFLRGKNLFHTQDFSHNHWMKNYLYAAT</sequence>
<name>A0AA88YVZ1_PINIB</name>
<evidence type="ECO:0000259" key="1">
    <source>
        <dbReference type="Pfam" id="PF21787"/>
    </source>
</evidence>
<gene>
    <name evidence="2" type="ORF">FSP39_014226</name>
</gene>
<dbReference type="AlphaFoldDB" id="A0AA88YVZ1"/>
<dbReference type="InterPro" id="IPR048365">
    <property type="entry name" value="TNP-like_RNaseH_N"/>
</dbReference>
<dbReference type="Proteomes" id="UP001186944">
    <property type="component" value="Unassembled WGS sequence"/>
</dbReference>
<protein>
    <recommendedName>
        <fullName evidence="1">Transposable element P transposase-like RNase H domain-containing protein</fullName>
    </recommendedName>
</protein>
<comment type="caution">
    <text evidence="2">The sequence shown here is derived from an EMBL/GenBank/DDBJ whole genome shotgun (WGS) entry which is preliminary data.</text>
</comment>
<evidence type="ECO:0000313" key="3">
    <source>
        <dbReference type="Proteomes" id="UP001186944"/>
    </source>
</evidence>
<evidence type="ECO:0000313" key="2">
    <source>
        <dbReference type="EMBL" id="KAK3107422.1"/>
    </source>
</evidence>
<feature type="domain" description="Transposable element P transposase-like RNase H" evidence="1">
    <location>
        <begin position="382"/>
        <end position="523"/>
    </location>
</feature>
<accession>A0AA88YVZ1</accession>
<reference evidence="2" key="1">
    <citation type="submission" date="2019-08" db="EMBL/GenBank/DDBJ databases">
        <title>The improved chromosome-level genome for the pearl oyster Pinctada fucata martensii using PacBio sequencing and Hi-C.</title>
        <authorList>
            <person name="Zheng Z."/>
        </authorList>
    </citation>
    <scope>NUCLEOTIDE SEQUENCE</scope>
    <source>
        <strain evidence="2">ZZ-2019</strain>
        <tissue evidence="2">Adductor muscle</tissue>
    </source>
</reference>